<keyword evidence="1" id="KW-0472">Membrane</keyword>
<organism evidence="2">
    <name type="scientific">Kuenenia stuttgartiensis</name>
    <dbReference type="NCBI Taxonomy" id="174633"/>
    <lineage>
        <taxon>Bacteria</taxon>
        <taxon>Pseudomonadati</taxon>
        <taxon>Planctomycetota</taxon>
        <taxon>Candidatus Brocadiia</taxon>
        <taxon>Candidatus Brocadiales</taxon>
        <taxon>Candidatus Brocadiaceae</taxon>
        <taxon>Candidatus Kuenenia</taxon>
    </lineage>
</organism>
<reference evidence="2" key="2">
    <citation type="submission" date="2006-01" db="EMBL/GenBank/DDBJ databases">
        <authorList>
            <person name="Genoscope"/>
        </authorList>
    </citation>
    <scope>NUCLEOTIDE SEQUENCE</scope>
</reference>
<feature type="transmembrane region" description="Helical" evidence="1">
    <location>
        <begin position="47"/>
        <end position="67"/>
    </location>
</feature>
<gene>
    <name evidence="2" type="ORF">kuste2360</name>
</gene>
<feature type="transmembrane region" description="Helical" evidence="1">
    <location>
        <begin position="74"/>
        <end position="96"/>
    </location>
</feature>
<evidence type="ECO:0000256" key="1">
    <source>
        <dbReference type="SAM" id="Phobius"/>
    </source>
</evidence>
<name>Q1Q6B1_KUEST</name>
<feature type="transmembrane region" description="Helical" evidence="1">
    <location>
        <begin position="160"/>
        <end position="177"/>
    </location>
</feature>
<reference evidence="2" key="1">
    <citation type="journal article" date="2006" name="Nature">
        <title>Deciphering the evolution and metabolism of an anammox bacterium from a community genome.</title>
        <authorList>
            <person name="Strous M."/>
            <person name="Pelletier E."/>
            <person name="Mangenot S."/>
            <person name="Rattei T."/>
            <person name="Lehner A."/>
            <person name="Taylor M.W."/>
            <person name="Horn M."/>
            <person name="Daims H."/>
            <person name="Bartol-Mavel D."/>
            <person name="Wincker P."/>
            <person name="Barbe V."/>
            <person name="Fonknechten N."/>
            <person name="Vallenet D."/>
            <person name="Segurens B."/>
            <person name="Schenowitz-Truong C."/>
            <person name="Medigue C."/>
            <person name="Collingro A."/>
            <person name="Snel B."/>
            <person name="Dutilh B.E."/>
            <person name="OpDenCamp H.J.M."/>
            <person name="vanDerDrift C."/>
            <person name="Cirpus I."/>
            <person name="vanDePas-Schoonen K.T."/>
            <person name="Harhangi H.R."/>
            <person name="vanNiftrik L."/>
            <person name="Schmid M."/>
            <person name="Keltjens J."/>
            <person name="vanDeVossenberg J."/>
            <person name="Kartal B."/>
            <person name="Meier H."/>
            <person name="Frishman D."/>
            <person name="Huynen M.A."/>
            <person name="Mewes H."/>
            <person name="Weissenbach J."/>
            <person name="Jetten M.S.M."/>
            <person name="Wagner M."/>
            <person name="LePaslier D."/>
        </authorList>
    </citation>
    <scope>NUCLEOTIDE SEQUENCE</scope>
</reference>
<dbReference type="NCBIfam" id="NF037970">
    <property type="entry name" value="vanZ_1"/>
    <property type="match status" value="1"/>
</dbReference>
<proteinExistence type="predicted"/>
<evidence type="ECO:0000313" key="2">
    <source>
        <dbReference type="EMBL" id="CAJ73106.1"/>
    </source>
</evidence>
<keyword evidence="1" id="KW-0812">Transmembrane</keyword>
<dbReference type="AlphaFoldDB" id="Q1Q6B1"/>
<evidence type="ECO:0008006" key="3">
    <source>
        <dbReference type="Google" id="ProtNLM"/>
    </source>
</evidence>
<dbReference type="EMBL" id="CT573071">
    <property type="protein sequence ID" value="CAJ73106.1"/>
    <property type="molecule type" value="Genomic_DNA"/>
</dbReference>
<keyword evidence="1" id="KW-1133">Transmembrane helix</keyword>
<feature type="transmembrane region" description="Helical" evidence="1">
    <location>
        <begin position="102"/>
        <end position="120"/>
    </location>
</feature>
<feature type="transmembrane region" description="Helical" evidence="1">
    <location>
        <begin position="127"/>
        <end position="148"/>
    </location>
</feature>
<feature type="transmembrane region" description="Helical" evidence="1">
    <location>
        <begin position="12"/>
        <end position="35"/>
    </location>
</feature>
<accession>Q1Q6B1</accession>
<protein>
    <recommendedName>
        <fullName evidence="3">VanZ-like domain-containing protein</fullName>
    </recommendedName>
</protein>
<sequence length="197" mass="22519">MTELAENVSRKWRWIITVAYIIALYAFLPFAPAIWRFALRLLGEKVNYLSGIFVSIAGVYSLFFLVYRKKARNVSVYAAFFVISLACLVLLKYMCVNGAERFHLLFYGILSGILFWALRIDVQNKLIYVYTTILVCLVGAIDEFIQAILPMRCFDMRDIVMNWFSGGLGTLFIVFVLKPVWDTAKGGKGCCLKNPYT</sequence>